<proteinExistence type="inferred from homology"/>
<keyword evidence="13" id="KW-1185">Reference proteome</keyword>
<dbReference type="GO" id="GO:0004674">
    <property type="term" value="F:protein serine/threonine kinase activity"/>
    <property type="evidence" value="ECO:0000318"/>
    <property type="project" value="GO_Central"/>
</dbReference>
<name>A0A1W0VXZ6_SORBI</name>
<dbReference type="PROSITE" id="PS00107">
    <property type="entry name" value="PROTEIN_KINASE_ATP"/>
    <property type="match status" value="1"/>
</dbReference>
<dbReference type="Gramene" id="OQU87017">
    <property type="protein sequence ID" value="OQU87017"/>
    <property type="gene ID" value="SORBI_3003G189466"/>
</dbReference>
<dbReference type="InterPro" id="IPR000719">
    <property type="entry name" value="Prot_kinase_dom"/>
</dbReference>
<evidence type="ECO:0000256" key="1">
    <source>
        <dbReference type="ARBA" id="ARBA00006485"/>
    </source>
</evidence>
<dbReference type="EMBL" id="CM000762">
    <property type="protein sequence ID" value="OQU87017.1"/>
    <property type="molecule type" value="Genomic_DNA"/>
</dbReference>
<evidence type="ECO:0000256" key="8">
    <source>
        <dbReference type="ARBA" id="ARBA00049280"/>
    </source>
</evidence>
<evidence type="ECO:0000256" key="7">
    <source>
        <dbReference type="ARBA" id="ARBA00022840"/>
    </source>
</evidence>
<evidence type="ECO:0000256" key="5">
    <source>
        <dbReference type="ARBA" id="ARBA00022741"/>
    </source>
</evidence>
<dbReference type="Gene3D" id="1.10.510.10">
    <property type="entry name" value="Transferase(Phosphotransferase) domain 1"/>
    <property type="match status" value="1"/>
</dbReference>
<dbReference type="PROSITE" id="PS00108">
    <property type="entry name" value="PROTEIN_KINASE_ST"/>
    <property type="match status" value="1"/>
</dbReference>
<evidence type="ECO:0000256" key="10">
    <source>
        <dbReference type="RuleBase" id="RU000304"/>
    </source>
</evidence>
<dbReference type="PANTHER" id="PTHR24056">
    <property type="entry name" value="CELL DIVISION PROTEIN KINASE"/>
    <property type="match status" value="1"/>
</dbReference>
<keyword evidence="4" id="KW-0808">Transferase</keyword>
<dbReference type="InterPro" id="IPR017441">
    <property type="entry name" value="Protein_kinase_ATP_BS"/>
</dbReference>
<evidence type="ECO:0000313" key="13">
    <source>
        <dbReference type="Proteomes" id="UP000000768"/>
    </source>
</evidence>
<dbReference type="PROSITE" id="PS50011">
    <property type="entry name" value="PROTEIN_KINASE_DOM"/>
    <property type="match status" value="1"/>
</dbReference>
<dbReference type="PANTHER" id="PTHR24056:SF578">
    <property type="entry name" value="CYCLIN-DEPENDENT KINASE F-2-RELATED"/>
    <property type="match status" value="1"/>
</dbReference>
<evidence type="ECO:0000256" key="9">
    <source>
        <dbReference type="PROSITE-ProRule" id="PRU10141"/>
    </source>
</evidence>
<dbReference type="GO" id="GO:0005524">
    <property type="term" value="F:ATP binding"/>
    <property type="evidence" value="ECO:0007669"/>
    <property type="project" value="UniProtKB-UniRule"/>
</dbReference>
<dbReference type="SUPFAM" id="SSF56112">
    <property type="entry name" value="Protein kinase-like (PK-like)"/>
    <property type="match status" value="1"/>
</dbReference>
<evidence type="ECO:0000259" key="11">
    <source>
        <dbReference type="PROSITE" id="PS50011"/>
    </source>
</evidence>
<keyword evidence="7 9" id="KW-0067">ATP-binding</keyword>
<dbReference type="FunCoup" id="A0A1W0VXZ6">
    <property type="interactions" value="34"/>
</dbReference>
<dbReference type="KEGG" id="sbi:8075017"/>
<dbReference type="SMART" id="SM00220">
    <property type="entry name" value="S_TKc"/>
    <property type="match status" value="1"/>
</dbReference>
<comment type="similarity">
    <text evidence="1">Belongs to the protein kinase superfamily. CMGC Ser/Thr protein kinase family. CDC2/CDKX subfamily.</text>
</comment>
<dbReference type="Gene3D" id="3.30.200.20">
    <property type="entry name" value="Phosphorylase Kinase, domain 1"/>
    <property type="match status" value="1"/>
</dbReference>
<sequence length="334" mass="36047">MSTSAAASSTVTAGTSDTLDNIRIGRVDSYRKLDKIGAGAFGDVWKARHRRSGKKVAIKSVRASGESLLREAALLAACTGNPAVVEFREVVRDAKKDKLYLVMEYAGRSLHYVMGERRRDGRPFTEAEARRVMKRLLGGVEIMHGHGVVHCDLKPANVLVGKEGSRGRGRGRVLKICDLGLAKSSTVPLPSPDTSRPVQGTLGYMAPEQLMGDMDGCSTPVDMWSLGCVMAELVSGKPIFKVEVSVCEHLAEIVRLLGVPDEASQMPLGVSASTPSQLRDAVPEEFLSMAGFDVLRGLLEFDPRERLTAAAALQMPWFTVEEDDDAPSPATARP</sequence>
<reference evidence="12 13" key="1">
    <citation type="journal article" date="2009" name="Nature">
        <title>The Sorghum bicolor genome and the diversification of grasses.</title>
        <authorList>
            <person name="Paterson A.H."/>
            <person name="Bowers J.E."/>
            <person name="Bruggmann R."/>
            <person name="Dubchak I."/>
            <person name="Grimwood J."/>
            <person name="Gundlach H."/>
            <person name="Haberer G."/>
            <person name="Hellsten U."/>
            <person name="Mitros T."/>
            <person name="Poliakov A."/>
            <person name="Schmutz J."/>
            <person name="Spannagl M."/>
            <person name="Tang H."/>
            <person name="Wang X."/>
            <person name="Wicker T."/>
            <person name="Bharti A.K."/>
            <person name="Chapman J."/>
            <person name="Feltus F.A."/>
            <person name="Gowik U."/>
            <person name="Grigoriev I.V."/>
            <person name="Lyons E."/>
            <person name="Maher C.A."/>
            <person name="Martis M."/>
            <person name="Narechania A."/>
            <person name="Otillar R.P."/>
            <person name="Penning B.W."/>
            <person name="Salamov A.A."/>
            <person name="Wang Y."/>
            <person name="Zhang L."/>
            <person name="Carpita N.C."/>
            <person name="Freeling M."/>
            <person name="Gingle A.R."/>
            <person name="Hash C.T."/>
            <person name="Keller B."/>
            <person name="Klein P."/>
            <person name="Kresovich S."/>
            <person name="McCann M.C."/>
            <person name="Ming R."/>
            <person name="Peterson D.G."/>
            <person name="Mehboob-ur-Rahman"/>
            <person name="Ware D."/>
            <person name="Westhoff P."/>
            <person name="Mayer K.F."/>
            <person name="Messing J."/>
            <person name="Rokhsar D.S."/>
        </authorList>
    </citation>
    <scope>NUCLEOTIDE SEQUENCE [LARGE SCALE GENOMIC DNA]</scope>
    <source>
        <strain evidence="13">cv. BTx623</strain>
    </source>
</reference>
<keyword evidence="5 9" id="KW-0547">Nucleotide-binding</keyword>
<dbReference type="EC" id="2.7.11.23" evidence="2"/>
<evidence type="ECO:0000256" key="2">
    <source>
        <dbReference type="ARBA" id="ARBA00012409"/>
    </source>
</evidence>
<dbReference type="InterPro" id="IPR011009">
    <property type="entry name" value="Kinase-like_dom_sf"/>
</dbReference>
<dbReference type="InterPro" id="IPR050108">
    <property type="entry name" value="CDK"/>
</dbReference>
<dbReference type="OMA" id="DVWKARH"/>
<dbReference type="eggNOG" id="KOG0663">
    <property type="taxonomic scope" value="Eukaryota"/>
</dbReference>
<evidence type="ECO:0000256" key="3">
    <source>
        <dbReference type="ARBA" id="ARBA00022553"/>
    </source>
</evidence>
<dbReference type="InParanoid" id="A0A1W0VXZ6"/>
<protein>
    <recommendedName>
        <fullName evidence="2">[RNA-polymerase]-subunit kinase</fullName>
        <ecNumber evidence="2">2.7.11.23</ecNumber>
    </recommendedName>
</protein>
<dbReference type="STRING" id="4558.A0A1W0VXZ6"/>
<dbReference type="OrthoDB" id="650953at2759"/>
<dbReference type="GO" id="GO:0008353">
    <property type="term" value="F:RNA polymerase II CTD heptapeptide repeat kinase activity"/>
    <property type="evidence" value="ECO:0007669"/>
    <property type="project" value="UniProtKB-EC"/>
</dbReference>
<keyword evidence="10" id="KW-0723">Serine/threonine-protein kinase</keyword>
<keyword evidence="3" id="KW-0597">Phosphoprotein</keyword>
<dbReference type="GO" id="GO:0005737">
    <property type="term" value="C:cytoplasm"/>
    <property type="evidence" value="ECO:0000318"/>
    <property type="project" value="GO_Central"/>
</dbReference>
<evidence type="ECO:0000313" key="12">
    <source>
        <dbReference type="EMBL" id="OQU87017.1"/>
    </source>
</evidence>
<dbReference type="GO" id="GO:0035556">
    <property type="term" value="P:intracellular signal transduction"/>
    <property type="evidence" value="ECO:0000318"/>
    <property type="project" value="GO_Central"/>
</dbReference>
<keyword evidence="6" id="KW-0418">Kinase</keyword>
<evidence type="ECO:0000256" key="6">
    <source>
        <dbReference type="ARBA" id="ARBA00022777"/>
    </source>
</evidence>
<dbReference type="Proteomes" id="UP000000768">
    <property type="component" value="Chromosome 3"/>
</dbReference>
<reference evidence="13" key="2">
    <citation type="journal article" date="2018" name="Plant J.">
        <title>The Sorghum bicolor reference genome: improved assembly, gene annotations, a transcriptome atlas, and signatures of genome organization.</title>
        <authorList>
            <person name="McCormick R.F."/>
            <person name="Truong S.K."/>
            <person name="Sreedasyam A."/>
            <person name="Jenkins J."/>
            <person name="Shu S."/>
            <person name="Sims D."/>
            <person name="Kennedy M."/>
            <person name="Amirebrahimi M."/>
            <person name="Weers B.D."/>
            <person name="McKinley B."/>
            <person name="Mattison A."/>
            <person name="Morishige D.T."/>
            <person name="Grimwood J."/>
            <person name="Schmutz J."/>
            <person name="Mullet J.E."/>
        </authorList>
    </citation>
    <scope>NUCLEOTIDE SEQUENCE [LARGE SCALE GENOMIC DNA]</scope>
    <source>
        <strain evidence="13">cv. BTx623</strain>
    </source>
</reference>
<dbReference type="Pfam" id="PF00069">
    <property type="entry name" value="Pkinase"/>
    <property type="match status" value="1"/>
</dbReference>
<feature type="binding site" evidence="9">
    <location>
        <position position="59"/>
    </location>
    <ligand>
        <name>ATP</name>
        <dbReference type="ChEBI" id="CHEBI:30616"/>
    </ligand>
</feature>
<dbReference type="AlphaFoldDB" id="A0A1W0VXZ6"/>
<accession>A0A1W0VXZ6</accession>
<comment type="catalytic activity">
    <reaction evidence="8">
        <text>[DNA-directed RNA polymerase] + ATP = phospho-[DNA-directed RNA polymerase] + ADP + H(+)</text>
        <dbReference type="Rhea" id="RHEA:10216"/>
        <dbReference type="Rhea" id="RHEA-COMP:11321"/>
        <dbReference type="Rhea" id="RHEA-COMP:11322"/>
        <dbReference type="ChEBI" id="CHEBI:15378"/>
        <dbReference type="ChEBI" id="CHEBI:30616"/>
        <dbReference type="ChEBI" id="CHEBI:43176"/>
        <dbReference type="ChEBI" id="CHEBI:68546"/>
        <dbReference type="ChEBI" id="CHEBI:456216"/>
        <dbReference type="EC" id="2.7.11.23"/>
    </reaction>
</comment>
<gene>
    <name evidence="12" type="ORF">SORBI_3003G189466</name>
</gene>
<evidence type="ECO:0000256" key="4">
    <source>
        <dbReference type="ARBA" id="ARBA00022679"/>
    </source>
</evidence>
<dbReference type="InterPro" id="IPR008271">
    <property type="entry name" value="Ser/Thr_kinase_AS"/>
</dbReference>
<dbReference type="GO" id="GO:0005634">
    <property type="term" value="C:nucleus"/>
    <property type="evidence" value="ECO:0000318"/>
    <property type="project" value="GO_Central"/>
</dbReference>
<feature type="domain" description="Protein kinase" evidence="11">
    <location>
        <begin position="30"/>
        <end position="318"/>
    </location>
</feature>
<organism evidence="12 13">
    <name type="scientific">Sorghum bicolor</name>
    <name type="common">Sorghum</name>
    <name type="synonym">Sorghum vulgare</name>
    <dbReference type="NCBI Taxonomy" id="4558"/>
    <lineage>
        <taxon>Eukaryota</taxon>
        <taxon>Viridiplantae</taxon>
        <taxon>Streptophyta</taxon>
        <taxon>Embryophyta</taxon>
        <taxon>Tracheophyta</taxon>
        <taxon>Spermatophyta</taxon>
        <taxon>Magnoliopsida</taxon>
        <taxon>Liliopsida</taxon>
        <taxon>Poales</taxon>
        <taxon>Poaceae</taxon>
        <taxon>PACMAD clade</taxon>
        <taxon>Panicoideae</taxon>
        <taxon>Andropogonodae</taxon>
        <taxon>Andropogoneae</taxon>
        <taxon>Sorghinae</taxon>
        <taxon>Sorghum</taxon>
    </lineage>
</organism>